<accession>A0ABW0ZPN1</accession>
<dbReference type="SUPFAM" id="SSF48452">
    <property type="entry name" value="TPR-like"/>
    <property type="match status" value="1"/>
</dbReference>
<evidence type="ECO:0000256" key="4">
    <source>
        <dbReference type="ARBA" id="ARBA00022803"/>
    </source>
</evidence>
<organism evidence="5 6">
    <name type="scientific">Actinomadura rugatobispora</name>
    <dbReference type="NCBI Taxonomy" id="1994"/>
    <lineage>
        <taxon>Bacteria</taxon>
        <taxon>Bacillati</taxon>
        <taxon>Actinomycetota</taxon>
        <taxon>Actinomycetes</taxon>
        <taxon>Streptosporangiales</taxon>
        <taxon>Thermomonosporaceae</taxon>
        <taxon>Actinomadura</taxon>
    </lineage>
</organism>
<dbReference type="RefSeq" id="WP_378279338.1">
    <property type="nucleotide sequence ID" value="NZ_JBHSON010000002.1"/>
</dbReference>
<name>A0ABW0ZPN1_9ACTN</name>
<protein>
    <recommendedName>
        <fullName evidence="2">Tetratricopeptide repeat protein 38</fullName>
    </recommendedName>
</protein>
<dbReference type="PANTHER" id="PTHR16263:SF4">
    <property type="entry name" value="TETRATRICOPEPTIDE REPEAT PROTEIN 38"/>
    <property type="match status" value="1"/>
</dbReference>
<evidence type="ECO:0000256" key="1">
    <source>
        <dbReference type="ARBA" id="ARBA00005857"/>
    </source>
</evidence>
<evidence type="ECO:0000313" key="5">
    <source>
        <dbReference type="EMBL" id="MFC5744297.1"/>
    </source>
</evidence>
<keyword evidence="3" id="KW-0677">Repeat</keyword>
<proteinExistence type="inferred from homology"/>
<dbReference type="Proteomes" id="UP001596074">
    <property type="component" value="Unassembled WGS sequence"/>
</dbReference>
<comment type="caution">
    <text evidence="5">The sequence shown here is derived from an EMBL/GenBank/DDBJ whole genome shotgun (WGS) entry which is preliminary data.</text>
</comment>
<evidence type="ECO:0000256" key="2">
    <source>
        <dbReference type="ARBA" id="ARBA00019992"/>
    </source>
</evidence>
<evidence type="ECO:0000256" key="3">
    <source>
        <dbReference type="ARBA" id="ARBA00022737"/>
    </source>
</evidence>
<dbReference type="InterPro" id="IPR033891">
    <property type="entry name" value="TTC38"/>
</dbReference>
<dbReference type="CDD" id="cd05804">
    <property type="entry name" value="StaR_like"/>
    <property type="match status" value="1"/>
</dbReference>
<reference evidence="6" key="1">
    <citation type="journal article" date="2019" name="Int. J. Syst. Evol. Microbiol.">
        <title>The Global Catalogue of Microorganisms (GCM) 10K type strain sequencing project: providing services to taxonomists for standard genome sequencing and annotation.</title>
        <authorList>
            <consortium name="The Broad Institute Genomics Platform"/>
            <consortium name="The Broad Institute Genome Sequencing Center for Infectious Disease"/>
            <person name="Wu L."/>
            <person name="Ma J."/>
        </authorList>
    </citation>
    <scope>NUCLEOTIDE SEQUENCE [LARGE SCALE GENOMIC DNA]</scope>
    <source>
        <strain evidence="6">KCTC 42087</strain>
    </source>
</reference>
<keyword evidence="4" id="KW-0802">TPR repeat</keyword>
<dbReference type="PANTHER" id="PTHR16263">
    <property type="entry name" value="TETRATRICOPEPTIDE REPEAT PROTEIN 38"/>
    <property type="match status" value="1"/>
</dbReference>
<keyword evidence="6" id="KW-1185">Reference proteome</keyword>
<evidence type="ECO:0000313" key="6">
    <source>
        <dbReference type="Proteomes" id="UP001596074"/>
    </source>
</evidence>
<dbReference type="Gene3D" id="1.25.40.10">
    <property type="entry name" value="Tetratricopeptide repeat domain"/>
    <property type="match status" value="1"/>
</dbReference>
<dbReference type="InterPro" id="IPR011990">
    <property type="entry name" value="TPR-like_helical_dom_sf"/>
</dbReference>
<comment type="similarity">
    <text evidence="1">Belongs to the TTC38 family.</text>
</comment>
<sequence length="471" mass="52299">MAIDEHGLALGSASPAAVRHYDNAIHELLHFRAEVVDEARLALDEDPGFPLGHVLAAYLGLLTTEPDDARAARERFAPFRADLDTSRLPPRERAHVEAVESLLDGDFTTCGALLGRITEEYPRDALALAAGHQIDFFTGDARALRDRIGGALSAWHEDDRHFGNVLGMYAFGLEEAGHYDRSEEVGLRAVELDPRDVWGIHAVVHTYEMQGRFQHGIRYLDDRLDDWSTGTFFNVHNWWHYGLYALEAGDTARALHIYDTVLQGPDRTGTALEMLDAAALLWRLLLEGDDQAERWAALADAWAPKAGEAFYAFNDMHAVMAFAASGRVAEAERLIADRESYLAEDRPGVTNQAMTARVGLPVCRAFVRYVRGEHEEVVDLLYPVRHHVNEFGGSHAQRDVVQRTLLESAIRSGHADLARVLVSERLNLRPTSPFNWLKHAEVTEALGDRAAAAAARTRADGLRTSVPGHDR</sequence>
<gene>
    <name evidence="5" type="ORF">ACFPZN_01580</name>
</gene>
<dbReference type="EMBL" id="JBHSON010000002">
    <property type="protein sequence ID" value="MFC5744297.1"/>
    <property type="molecule type" value="Genomic_DNA"/>
</dbReference>